<dbReference type="RefSeq" id="WP_046004987.1">
    <property type="nucleotide sequence ID" value="NZ_JXYA01000021.1"/>
</dbReference>
<dbReference type="PATRIC" id="fig|43658.5.peg.2235"/>
<feature type="signal peptide" evidence="1">
    <location>
        <begin position="1"/>
        <end position="20"/>
    </location>
</feature>
<gene>
    <name evidence="2" type="ORF">TW77_10530</name>
</gene>
<organism evidence="2 3">
    <name type="scientific">Pseudoalteromonas rubra</name>
    <dbReference type="NCBI Taxonomy" id="43658"/>
    <lineage>
        <taxon>Bacteria</taxon>
        <taxon>Pseudomonadati</taxon>
        <taxon>Pseudomonadota</taxon>
        <taxon>Gammaproteobacteria</taxon>
        <taxon>Alteromonadales</taxon>
        <taxon>Pseudoalteromonadaceae</taxon>
        <taxon>Pseudoalteromonas</taxon>
    </lineage>
</organism>
<keyword evidence="1" id="KW-0732">Signal</keyword>
<keyword evidence="3" id="KW-1185">Reference proteome</keyword>
<comment type="caution">
    <text evidence="2">The sequence shown here is derived from an EMBL/GenBank/DDBJ whole genome shotgun (WGS) entry which is preliminary data.</text>
</comment>
<proteinExistence type="predicted"/>
<dbReference type="OrthoDB" id="5772064at2"/>
<evidence type="ECO:0000313" key="2">
    <source>
        <dbReference type="EMBL" id="KJZ09206.1"/>
    </source>
</evidence>
<accession>A0A0F4QNI2</accession>
<dbReference type="AlphaFoldDB" id="A0A0F4QNI2"/>
<evidence type="ECO:0000313" key="3">
    <source>
        <dbReference type="Proteomes" id="UP000033452"/>
    </source>
</evidence>
<dbReference type="EMBL" id="JXYA01000021">
    <property type="protein sequence ID" value="KJZ09206.1"/>
    <property type="molecule type" value="Genomic_DNA"/>
</dbReference>
<sequence>MLGRLKTRTLLLTAAVVLSAGVVSFNGDDTLIAKNDMCQCSTTVASQHAQANVCKLESHTSWYAWLTGGSSNAQFHYLDLLELLLGSGDEQTASQFSQF</sequence>
<reference evidence="2 3" key="1">
    <citation type="journal article" date="2015" name="BMC Genomics">
        <title>Genome mining reveals unlocked bioactive potential of marine Gram-negative bacteria.</title>
        <authorList>
            <person name="Machado H."/>
            <person name="Sonnenschein E.C."/>
            <person name="Melchiorsen J."/>
            <person name="Gram L."/>
        </authorList>
    </citation>
    <scope>NUCLEOTIDE SEQUENCE [LARGE SCALE GENOMIC DNA]</scope>
    <source>
        <strain evidence="2 3">S2471</strain>
    </source>
</reference>
<feature type="chain" id="PRO_5002475756" evidence="1">
    <location>
        <begin position="21"/>
        <end position="99"/>
    </location>
</feature>
<evidence type="ECO:0000256" key="1">
    <source>
        <dbReference type="SAM" id="SignalP"/>
    </source>
</evidence>
<protein>
    <submittedName>
        <fullName evidence="2">Uncharacterized protein</fullName>
    </submittedName>
</protein>
<name>A0A0F4QNI2_9GAMM</name>
<dbReference type="Proteomes" id="UP000033452">
    <property type="component" value="Unassembled WGS sequence"/>
</dbReference>